<proteinExistence type="predicted"/>
<reference evidence="2 3" key="1">
    <citation type="submission" date="2017-05" db="EMBL/GenBank/DDBJ databases">
        <title>Complete and WGS of Bordetella genogroups.</title>
        <authorList>
            <person name="Spilker T."/>
            <person name="LiPuma J."/>
        </authorList>
    </citation>
    <scope>NUCLEOTIDE SEQUENCE [LARGE SCALE GENOMIC DNA]</scope>
    <source>
        <strain evidence="2 3">AU10456</strain>
    </source>
</reference>
<dbReference type="AlphaFoldDB" id="A0A261TSL7"/>
<gene>
    <name evidence="2" type="ORF">CAL25_10975</name>
</gene>
<evidence type="ECO:0000313" key="2">
    <source>
        <dbReference type="EMBL" id="OZI52020.1"/>
    </source>
</evidence>
<protein>
    <recommendedName>
        <fullName evidence="4">Protein BatD</fullName>
    </recommendedName>
</protein>
<evidence type="ECO:0000313" key="3">
    <source>
        <dbReference type="Proteomes" id="UP000216913"/>
    </source>
</evidence>
<dbReference type="PANTHER" id="PTHR40940:SF1">
    <property type="entry name" value="PROTEIN BATD"/>
    <property type="match status" value="1"/>
</dbReference>
<keyword evidence="1" id="KW-0812">Transmembrane</keyword>
<name>A0A261TSL7_9BORD</name>
<dbReference type="EMBL" id="NEVP01000006">
    <property type="protein sequence ID" value="OZI52020.1"/>
    <property type="molecule type" value="Genomic_DNA"/>
</dbReference>
<dbReference type="Proteomes" id="UP000216913">
    <property type="component" value="Unassembled WGS sequence"/>
</dbReference>
<evidence type="ECO:0000256" key="1">
    <source>
        <dbReference type="SAM" id="Phobius"/>
    </source>
</evidence>
<feature type="transmembrane region" description="Helical" evidence="1">
    <location>
        <begin position="340"/>
        <end position="362"/>
    </location>
</feature>
<dbReference type="InterPro" id="IPR025738">
    <property type="entry name" value="BatD"/>
</dbReference>
<keyword evidence="3" id="KW-1185">Reference proteome</keyword>
<dbReference type="RefSeq" id="WP_094799977.1">
    <property type="nucleotide sequence ID" value="NZ_NEVP01000006.1"/>
</dbReference>
<sequence length="489" mass="51289">MMRSSAPDPTRARARFARRIWLVVVSGLFAGLAAQLPGSAWAQAGMPAAAAPSGGAGAGAGSGSATPAAADRPLLRVRATLDQAGPVTAGATLTLQLDVLTSTWFTQPPTLPTLDLPGALVAAPSGRAQILHLQENGIALSGLRYRYEITPTQGGTLRIPALVVSAQMGQSTSPVQASTAPLALEVKGGQTATLAVQSLQATQSFEASSASLTAGGRITRSVTQQAPGAQAMLIPPVTLGDAPGFRRYPREPEVRTLRDAAGGFTGGVRVDRADYVAEQAGSLALPPLTLHWADAASGRDQALTLPGQRFEVAPAPAGASPFPVADDLARLGRNLRISQAILWGVGAAVLLLALGWMLLPWLRRRASALKAAGRQAWDDWQASETRAWRRLRAALRGGVPRRDRLYAWMARAGGAPSLADLARRLPDAERDAARQLAAGLYGDNAGSSWRALAGHAGRWRRMLRAGRSDAPGRLRALNSDIIREEVHTP</sequence>
<evidence type="ECO:0008006" key="4">
    <source>
        <dbReference type="Google" id="ProtNLM"/>
    </source>
</evidence>
<dbReference type="OrthoDB" id="5293418at2"/>
<comment type="caution">
    <text evidence="2">The sequence shown here is derived from an EMBL/GenBank/DDBJ whole genome shotgun (WGS) entry which is preliminary data.</text>
</comment>
<dbReference type="PANTHER" id="PTHR40940">
    <property type="entry name" value="PROTEIN BATD-RELATED"/>
    <property type="match status" value="1"/>
</dbReference>
<keyword evidence="1" id="KW-0472">Membrane</keyword>
<organism evidence="2 3">
    <name type="scientific">Bordetella genomosp. 5</name>
    <dbReference type="NCBI Taxonomy" id="1395608"/>
    <lineage>
        <taxon>Bacteria</taxon>
        <taxon>Pseudomonadati</taxon>
        <taxon>Pseudomonadota</taxon>
        <taxon>Betaproteobacteria</taxon>
        <taxon>Burkholderiales</taxon>
        <taxon>Alcaligenaceae</taxon>
        <taxon>Bordetella</taxon>
    </lineage>
</organism>
<keyword evidence="1" id="KW-1133">Transmembrane helix</keyword>
<accession>A0A261TSL7</accession>